<dbReference type="STRING" id="5466.A0A4R8RJ95"/>
<reference evidence="3 4" key="1">
    <citation type="submission" date="2018-12" db="EMBL/GenBank/DDBJ databases">
        <title>Genome sequence and assembly of Colletotrichum trifolii.</title>
        <authorList>
            <person name="Gan P."/>
            <person name="Shirasu K."/>
        </authorList>
    </citation>
    <scope>NUCLEOTIDE SEQUENCE [LARGE SCALE GENOMIC DNA]</scope>
    <source>
        <strain evidence="3 4">543-2</strain>
    </source>
</reference>
<dbReference type="SMART" id="SM00609">
    <property type="entry name" value="VIT"/>
    <property type="match status" value="1"/>
</dbReference>
<dbReference type="PROSITE" id="PS51468">
    <property type="entry name" value="VIT"/>
    <property type="match status" value="1"/>
</dbReference>
<feature type="domain" description="VIT" evidence="2">
    <location>
        <begin position="12"/>
        <end position="145"/>
    </location>
</feature>
<dbReference type="Pfam" id="PF13768">
    <property type="entry name" value="VWA_3"/>
    <property type="match status" value="1"/>
</dbReference>
<feature type="domain" description="VWFA" evidence="1">
    <location>
        <begin position="291"/>
        <end position="469"/>
    </location>
</feature>
<dbReference type="InterPro" id="IPR013694">
    <property type="entry name" value="VIT"/>
</dbReference>
<dbReference type="SUPFAM" id="SSF53300">
    <property type="entry name" value="vWA-like"/>
    <property type="match status" value="1"/>
</dbReference>
<dbReference type="PROSITE" id="PS50234">
    <property type="entry name" value="VWFA"/>
    <property type="match status" value="1"/>
</dbReference>
<name>A0A4R8RJ95_COLTR</name>
<dbReference type="PANTHER" id="PTHR45737">
    <property type="entry name" value="VON WILLEBRAND FACTOR A DOMAIN-CONTAINING PROTEIN 5A"/>
    <property type="match status" value="1"/>
</dbReference>
<dbReference type="Pfam" id="PF08487">
    <property type="entry name" value="VIT"/>
    <property type="match status" value="1"/>
</dbReference>
<evidence type="ECO:0000259" key="2">
    <source>
        <dbReference type="PROSITE" id="PS51468"/>
    </source>
</evidence>
<comment type="caution">
    <text evidence="3">The sequence shown here is derived from an EMBL/GenBank/DDBJ whole genome shotgun (WGS) entry which is preliminary data.</text>
</comment>
<dbReference type="SMART" id="SM00327">
    <property type="entry name" value="VWA"/>
    <property type="match status" value="1"/>
</dbReference>
<evidence type="ECO:0000313" key="3">
    <source>
        <dbReference type="EMBL" id="TDZ65277.1"/>
    </source>
</evidence>
<dbReference type="InterPro" id="IPR002035">
    <property type="entry name" value="VWF_A"/>
</dbReference>
<accession>A0A4R8RJ95</accession>
<dbReference type="Proteomes" id="UP000295703">
    <property type="component" value="Unassembled WGS sequence"/>
</dbReference>
<dbReference type="Gene3D" id="3.40.50.410">
    <property type="entry name" value="von Willebrand factor, type A domain"/>
    <property type="match status" value="1"/>
</dbReference>
<proteinExistence type="predicted"/>
<gene>
    <name evidence="3" type="primary">VWA5A</name>
    <name evidence="3" type="ORF">CTRI78_v003539</name>
</gene>
<protein>
    <submittedName>
        <fullName evidence="3">von Willebrand factor A domain-containing protein 5A</fullName>
    </submittedName>
</protein>
<evidence type="ECO:0000259" key="1">
    <source>
        <dbReference type="PROSITE" id="PS50234"/>
    </source>
</evidence>
<dbReference type="AlphaFoldDB" id="A0A4R8RJ95"/>
<evidence type="ECO:0000313" key="4">
    <source>
        <dbReference type="Proteomes" id="UP000295703"/>
    </source>
</evidence>
<sequence>MAEHICGLYYLSEQSHHYYDPQRNYLPTISQSLHARIVASTSRTTLTQTFVNPPDHDAIPEVRYTFPLYDGVSVVAFTCTINNDRVIRGVVQEKNQARKTFDDAVARGETAGLLEQLPDASDVFTTTIGNVPTGAEIKIEIVYLGELKHDAEVDGIRFTIPTSVAPRYGSYPGTLIEKPANVSTKGIEIIVDAEMPDGSTIKSIRSPSHPIAVSVGSTSTMAANATPSLRLASATLSLSTAELQDDFIIQVIATNTSNPVAVLETHPAIPHQQAIMATLVPKFKLSATKPEVVFICDRSGSMDNKIGDLKSALLVFLKSLPVGCMFNICSFGSDHSFLFPKSKMYDKDTLRTAVAHIEKFDADMGGTEIHRPLEDTFERRHKDMDLEAFVLTDGEVWDQEDLFDLVNDKVDESKGAIRLFTLGVGRNVSHSLIEGLARAGRGFSQAVSAQEQMSGKVVRMLRGALTPHVNDYSLEVKYADAESETEAEDDFEIIEAESTSKDASTKAILPQEQKKPISLFDTAADDDVEMKDTEADDQTGADRFSHVPTVKPPKVLQSPFQIPPLYPYNRTSVYLLLSPERALRDKTPQSVILRGTSVQGSLELKIPVTVLSKPDETVHQLAAKQAIKELEEGRGWIFGAKSRDGETLQKKHPGRFPAMVEREAVRLGIRFQVAGGWCSFVAVEGDDKASSAGAAQIQAVTAHESVERGSSQASRPRVGMKAFRKAAPQSPRYNMADAFADAAVAFLELQPTPSGGPGLGVSCLAAALRTAQVSSANRRRGLAIAAVETQFFLLLLLSFPWLDFGSMGYSEGIDTSLDDFDFDSFLPDGVSPGAALSANAPILLQNASLSPEAGVSSTAPFHALVSLQDFSGFWAWCDELLRVVGLTEKTISEALPGASRDALSTAVVVAFLRKRLSGVADSWEMMEEKAVAWLEQEVGEDVTGELLLAAEGLF</sequence>
<dbReference type="EMBL" id="RYZW01000022">
    <property type="protein sequence ID" value="TDZ65277.1"/>
    <property type="molecule type" value="Genomic_DNA"/>
</dbReference>
<keyword evidence="4" id="KW-1185">Reference proteome</keyword>
<organism evidence="3 4">
    <name type="scientific">Colletotrichum trifolii</name>
    <dbReference type="NCBI Taxonomy" id="5466"/>
    <lineage>
        <taxon>Eukaryota</taxon>
        <taxon>Fungi</taxon>
        <taxon>Dikarya</taxon>
        <taxon>Ascomycota</taxon>
        <taxon>Pezizomycotina</taxon>
        <taxon>Sordariomycetes</taxon>
        <taxon>Hypocreomycetidae</taxon>
        <taxon>Glomerellales</taxon>
        <taxon>Glomerellaceae</taxon>
        <taxon>Colletotrichum</taxon>
        <taxon>Colletotrichum orbiculare species complex</taxon>
    </lineage>
</organism>
<dbReference type="PANTHER" id="PTHR45737:SF6">
    <property type="entry name" value="VON WILLEBRAND FACTOR A DOMAIN-CONTAINING PROTEIN 5A"/>
    <property type="match status" value="1"/>
</dbReference>
<dbReference type="InterPro" id="IPR036465">
    <property type="entry name" value="vWFA_dom_sf"/>
</dbReference>